<dbReference type="STRING" id="1618570.UT08_C0018G0038"/>
<dbReference type="InterPro" id="IPR050396">
    <property type="entry name" value="Glycosyltr_51/Transpeptidase"/>
</dbReference>
<dbReference type="GO" id="GO:0008955">
    <property type="term" value="F:peptidoglycan glycosyltransferase activity"/>
    <property type="evidence" value="ECO:0007669"/>
    <property type="project" value="UniProtKB-EC"/>
</dbReference>
<evidence type="ECO:0000256" key="13">
    <source>
        <dbReference type="ARBA" id="ARBA00023268"/>
    </source>
</evidence>
<feature type="transmembrane region" description="Helical" evidence="18">
    <location>
        <begin position="78"/>
        <end position="95"/>
    </location>
</feature>
<dbReference type="Pfam" id="PF00905">
    <property type="entry name" value="Transpeptidase"/>
    <property type="match status" value="1"/>
</dbReference>
<evidence type="ECO:0000256" key="4">
    <source>
        <dbReference type="ARBA" id="ARBA00022475"/>
    </source>
</evidence>
<evidence type="ECO:0000256" key="16">
    <source>
        <dbReference type="ARBA" id="ARBA00049902"/>
    </source>
</evidence>
<dbReference type="Gene3D" id="1.10.3810.10">
    <property type="entry name" value="Biosynthetic peptidoglycan transglycosylase-like"/>
    <property type="match status" value="1"/>
</dbReference>
<dbReference type="GO" id="GO:0006508">
    <property type="term" value="P:proteolysis"/>
    <property type="evidence" value="ECO:0007669"/>
    <property type="project" value="UniProtKB-KW"/>
</dbReference>
<dbReference type="InterPro" id="IPR001264">
    <property type="entry name" value="Glyco_trans_51"/>
</dbReference>
<comment type="similarity">
    <text evidence="3">In the N-terminal section; belongs to the glycosyltransferase 51 family.</text>
</comment>
<keyword evidence="12 18" id="KW-0472">Membrane</keyword>
<keyword evidence="18" id="KW-0812">Transmembrane</keyword>
<evidence type="ECO:0000256" key="2">
    <source>
        <dbReference type="ARBA" id="ARBA00007090"/>
    </source>
</evidence>
<dbReference type="Proteomes" id="UP000034081">
    <property type="component" value="Unassembled WGS sequence"/>
</dbReference>
<feature type="compositionally biased region" description="Basic residues" evidence="17">
    <location>
        <begin position="11"/>
        <end position="36"/>
    </location>
</feature>
<dbReference type="GO" id="GO:0008658">
    <property type="term" value="F:penicillin binding"/>
    <property type="evidence" value="ECO:0007669"/>
    <property type="project" value="InterPro"/>
</dbReference>
<keyword evidence="9" id="KW-0378">Hydrolase</keyword>
<evidence type="ECO:0000256" key="10">
    <source>
        <dbReference type="ARBA" id="ARBA00022960"/>
    </source>
</evidence>
<organism evidence="21 22">
    <name type="scientific">Candidatus Woesebacteria bacterium GW2011_GWB1_38_8</name>
    <dbReference type="NCBI Taxonomy" id="1618570"/>
    <lineage>
        <taxon>Bacteria</taxon>
        <taxon>Candidatus Woeseibacteriota</taxon>
    </lineage>
</organism>
<keyword evidence="13" id="KW-0511">Multifunctional enzyme</keyword>
<accession>A0A0G0L098</accession>
<dbReference type="PANTHER" id="PTHR32282:SF11">
    <property type="entry name" value="PENICILLIN-BINDING PROTEIN 1B"/>
    <property type="match status" value="1"/>
</dbReference>
<dbReference type="PATRIC" id="fig|1618570.3.peg.1274"/>
<keyword evidence="6" id="KW-0645">Protease</keyword>
<dbReference type="InterPro" id="IPR023346">
    <property type="entry name" value="Lysozyme-like_dom_sf"/>
</dbReference>
<dbReference type="GO" id="GO:0008360">
    <property type="term" value="P:regulation of cell shape"/>
    <property type="evidence" value="ECO:0007669"/>
    <property type="project" value="UniProtKB-KW"/>
</dbReference>
<keyword evidence="5" id="KW-0121">Carboxypeptidase</keyword>
<dbReference type="InterPro" id="IPR036950">
    <property type="entry name" value="PBP_transglycosylase"/>
</dbReference>
<proteinExistence type="inferred from homology"/>
<comment type="caution">
    <text evidence="21">The sequence shown here is derived from an EMBL/GenBank/DDBJ whole genome shotgun (WGS) entry which is preliminary data.</text>
</comment>
<evidence type="ECO:0000256" key="7">
    <source>
        <dbReference type="ARBA" id="ARBA00022676"/>
    </source>
</evidence>
<evidence type="ECO:0000256" key="11">
    <source>
        <dbReference type="ARBA" id="ARBA00022984"/>
    </source>
</evidence>
<gene>
    <name evidence="21" type="ORF">UT08_C0018G0038</name>
</gene>
<keyword evidence="7" id="KW-0328">Glycosyltransferase</keyword>
<feature type="domain" description="Glycosyl transferase family 51" evidence="20">
    <location>
        <begin position="117"/>
        <end position="292"/>
    </location>
</feature>
<dbReference type="InterPro" id="IPR001460">
    <property type="entry name" value="PCN-bd_Tpept"/>
</dbReference>
<keyword evidence="14" id="KW-0961">Cell wall biogenesis/degradation</keyword>
<evidence type="ECO:0000256" key="12">
    <source>
        <dbReference type="ARBA" id="ARBA00023136"/>
    </source>
</evidence>
<evidence type="ECO:0000256" key="6">
    <source>
        <dbReference type="ARBA" id="ARBA00022670"/>
    </source>
</evidence>
<comment type="subcellular location">
    <subcellularLocation>
        <location evidence="1">Cell membrane</location>
    </subcellularLocation>
</comment>
<dbReference type="Pfam" id="PF00912">
    <property type="entry name" value="Transgly"/>
    <property type="match status" value="1"/>
</dbReference>
<evidence type="ECO:0000313" key="21">
    <source>
        <dbReference type="EMBL" id="KKQ84432.1"/>
    </source>
</evidence>
<evidence type="ECO:0000256" key="18">
    <source>
        <dbReference type="SAM" id="Phobius"/>
    </source>
</evidence>
<keyword evidence="4" id="KW-1003">Cell membrane</keyword>
<dbReference type="GO" id="GO:0009002">
    <property type="term" value="F:serine-type D-Ala-D-Ala carboxypeptidase activity"/>
    <property type="evidence" value="ECO:0007669"/>
    <property type="project" value="UniProtKB-EC"/>
</dbReference>
<dbReference type="FunFam" id="1.10.3810.10:FF:000001">
    <property type="entry name" value="Penicillin-binding protein 1A"/>
    <property type="match status" value="1"/>
</dbReference>
<dbReference type="GO" id="GO:0030288">
    <property type="term" value="C:outer membrane-bounded periplasmic space"/>
    <property type="evidence" value="ECO:0007669"/>
    <property type="project" value="TreeGrafter"/>
</dbReference>
<evidence type="ECO:0000256" key="3">
    <source>
        <dbReference type="ARBA" id="ARBA00007739"/>
    </source>
</evidence>
<name>A0A0G0L098_9BACT</name>
<reference evidence="21 22" key="1">
    <citation type="journal article" date="2015" name="Nature">
        <title>rRNA introns, odd ribosomes, and small enigmatic genomes across a large radiation of phyla.</title>
        <authorList>
            <person name="Brown C.T."/>
            <person name="Hug L.A."/>
            <person name="Thomas B.C."/>
            <person name="Sharon I."/>
            <person name="Castelle C.J."/>
            <person name="Singh A."/>
            <person name="Wilkins M.J."/>
            <person name="Williams K.H."/>
            <person name="Banfield J.F."/>
        </authorList>
    </citation>
    <scope>NUCLEOTIDE SEQUENCE [LARGE SCALE GENOMIC DNA]</scope>
</reference>
<dbReference type="GO" id="GO:0071555">
    <property type="term" value="P:cell wall organization"/>
    <property type="evidence" value="ECO:0007669"/>
    <property type="project" value="UniProtKB-KW"/>
</dbReference>
<dbReference type="GO" id="GO:0009252">
    <property type="term" value="P:peptidoglycan biosynthetic process"/>
    <property type="evidence" value="ECO:0007669"/>
    <property type="project" value="UniProtKB-KW"/>
</dbReference>
<sequence>MSRGIIENMTKRKKGITSTKSVKRIKSKKVHPRPGKTTKPNLARYKSIIDLQESVKKSAKRHAKFGTLFRKVKLWKKIIFFGTLSAIFLWLFWGIPLPTKLGSQQVPVSTKLFDRNGNLLYEIYADKRSNPVALDELPDYVWQSTISIEDKDFYRHYGVSFTGVARAIYKTVVERKLQGGSTLTQQLIKNSLLTSERTIKRKIREFALTLVTETLYSKDQILEMYLNQIPYGSTAYGIGATSELYFGKQVKDLTLAEAALLAGLPAAPSRFSPFGAHPEQAKGRQELVLKRMVEDKYISQEDADKAMSEELKFAKGQELKAPHFALWVKEILAEKYGEAVVEKGGLRVTTTLDLDLQDFAQNAVASEVAKLKKLDVGNGAAVVTRPATGEILAMVGSKDYNAVDEDGNVNVILSRRQPGSSIKPINYALAIKDKKITPSTVLADVPTCFSVPGTTAYCPKNYDGDFHGAVQVRFALGNSYNIPAVRVLALNGIEHFIDFAKQMGITTFTESKNYGLSLTLGGGEVRPIDMAEAFGVFANAGIKQPLIPILKIADWKGKVLEEVDLDETELSGDRVLEPDVTFLISHILHDNNARSAAFGSSSYLNIKGHPEASVKTGTTNDRKDNWTIGYTPLAVVVSWVGNNDNSEMGGAVSGVSGASPIWNEIMRKVLDKAEDGYYDLIDDSLPSEASAKEGHVWPMQPDSVTGANVCATTGIVPKEGEASSPEGSGPAGCPTRYEYFLKGTAPSQIAGGFQDVGYDKRTGGFINEETPPEFIETRGQNVIYDPLGTFLCLDCPVSPASQSAKISYPIVAKPTTTP</sequence>
<evidence type="ECO:0000256" key="8">
    <source>
        <dbReference type="ARBA" id="ARBA00022679"/>
    </source>
</evidence>
<evidence type="ECO:0000256" key="15">
    <source>
        <dbReference type="ARBA" id="ARBA00034000"/>
    </source>
</evidence>
<protein>
    <submittedName>
        <fullName evidence="21">Penicillin-binding protein, 1A family</fullName>
    </submittedName>
</protein>
<dbReference type="PANTHER" id="PTHR32282">
    <property type="entry name" value="BINDING PROTEIN TRANSPEPTIDASE, PUTATIVE-RELATED"/>
    <property type="match status" value="1"/>
</dbReference>
<feature type="region of interest" description="Disordered" evidence="17">
    <location>
        <begin position="1"/>
        <end position="39"/>
    </location>
</feature>
<comment type="catalytic activity">
    <reaction evidence="15">
        <text>Preferential cleavage: (Ac)2-L-Lys-D-Ala-|-D-Ala. Also transpeptidation of peptidyl-alanyl moieties that are N-acyl substituents of D-alanine.</text>
        <dbReference type="EC" id="3.4.16.4"/>
    </reaction>
</comment>
<keyword evidence="11" id="KW-0573">Peptidoglycan synthesis</keyword>
<evidence type="ECO:0000256" key="5">
    <source>
        <dbReference type="ARBA" id="ARBA00022645"/>
    </source>
</evidence>
<evidence type="ECO:0000256" key="1">
    <source>
        <dbReference type="ARBA" id="ARBA00004236"/>
    </source>
</evidence>
<feature type="domain" description="Penicillin-binding protein transpeptidase" evidence="19">
    <location>
        <begin position="379"/>
        <end position="666"/>
    </location>
</feature>
<dbReference type="AlphaFoldDB" id="A0A0G0L098"/>
<dbReference type="SUPFAM" id="SSF56601">
    <property type="entry name" value="beta-lactamase/transpeptidase-like"/>
    <property type="match status" value="1"/>
</dbReference>
<evidence type="ECO:0000259" key="20">
    <source>
        <dbReference type="Pfam" id="PF00912"/>
    </source>
</evidence>
<comment type="similarity">
    <text evidence="2">In the C-terminal section; belongs to the transpeptidase family.</text>
</comment>
<comment type="catalytic activity">
    <reaction evidence="16">
        <text>[GlcNAc-(1-&gt;4)-Mur2Ac(oyl-L-Ala-gamma-D-Glu-L-Lys-D-Ala-D-Ala)](n)-di-trans,octa-cis-undecaprenyl diphosphate + beta-D-GlcNAc-(1-&gt;4)-Mur2Ac(oyl-L-Ala-gamma-D-Glu-L-Lys-D-Ala-D-Ala)-di-trans,octa-cis-undecaprenyl diphosphate = [GlcNAc-(1-&gt;4)-Mur2Ac(oyl-L-Ala-gamma-D-Glu-L-Lys-D-Ala-D-Ala)](n+1)-di-trans,octa-cis-undecaprenyl diphosphate + di-trans,octa-cis-undecaprenyl diphosphate + H(+)</text>
        <dbReference type="Rhea" id="RHEA:23708"/>
        <dbReference type="Rhea" id="RHEA-COMP:9602"/>
        <dbReference type="Rhea" id="RHEA-COMP:9603"/>
        <dbReference type="ChEBI" id="CHEBI:15378"/>
        <dbReference type="ChEBI" id="CHEBI:58405"/>
        <dbReference type="ChEBI" id="CHEBI:60033"/>
        <dbReference type="ChEBI" id="CHEBI:78435"/>
        <dbReference type="EC" id="2.4.99.28"/>
    </reaction>
</comment>
<evidence type="ECO:0000313" key="22">
    <source>
        <dbReference type="Proteomes" id="UP000034081"/>
    </source>
</evidence>
<evidence type="ECO:0000256" key="17">
    <source>
        <dbReference type="SAM" id="MobiDB-lite"/>
    </source>
</evidence>
<keyword evidence="8" id="KW-0808">Transferase</keyword>
<keyword evidence="18" id="KW-1133">Transmembrane helix</keyword>
<evidence type="ECO:0000259" key="19">
    <source>
        <dbReference type="Pfam" id="PF00905"/>
    </source>
</evidence>
<evidence type="ECO:0000256" key="9">
    <source>
        <dbReference type="ARBA" id="ARBA00022801"/>
    </source>
</evidence>
<dbReference type="EMBL" id="LBVL01000018">
    <property type="protein sequence ID" value="KKQ84432.1"/>
    <property type="molecule type" value="Genomic_DNA"/>
</dbReference>
<dbReference type="GO" id="GO:0005886">
    <property type="term" value="C:plasma membrane"/>
    <property type="evidence" value="ECO:0007669"/>
    <property type="project" value="UniProtKB-SubCell"/>
</dbReference>
<dbReference type="InterPro" id="IPR012338">
    <property type="entry name" value="Beta-lactam/transpept-like"/>
</dbReference>
<dbReference type="Gene3D" id="3.40.710.10">
    <property type="entry name" value="DD-peptidase/beta-lactamase superfamily"/>
    <property type="match status" value="1"/>
</dbReference>
<evidence type="ECO:0000256" key="14">
    <source>
        <dbReference type="ARBA" id="ARBA00023316"/>
    </source>
</evidence>
<keyword evidence="10" id="KW-0133">Cell shape</keyword>
<dbReference type="SUPFAM" id="SSF53955">
    <property type="entry name" value="Lysozyme-like"/>
    <property type="match status" value="1"/>
</dbReference>